<proteinExistence type="evidence at transcript level"/>
<reference evidence="3" key="6">
    <citation type="submission" date="2004-04" db="EMBL/GenBank/DDBJ databases">
        <authorList>
            <person name="Arakawa T."/>
            <person name="Carninci P."/>
            <person name="Fukuda S."/>
            <person name="Hashizume W."/>
            <person name="Hayashida K."/>
            <person name="Hori F."/>
            <person name="Iida J."/>
            <person name="Imamura K."/>
            <person name="Imotani K."/>
            <person name="Itoh M."/>
            <person name="Kanagawa S."/>
            <person name="Kawai J."/>
            <person name="Kojima M."/>
            <person name="Konno H."/>
            <person name="Murata M."/>
            <person name="Nakamura M."/>
            <person name="Ninomiya N."/>
            <person name="Nishiyori H."/>
            <person name="Nomura K."/>
            <person name="Ohno M."/>
            <person name="Sakazume N."/>
            <person name="Sano H."/>
            <person name="Sasaki D."/>
            <person name="Shibata K."/>
            <person name="Shiraki T."/>
            <person name="Tagami M."/>
            <person name="Tagami Y."/>
            <person name="Waki K."/>
            <person name="Watahiki A."/>
            <person name="Muramatsu M."/>
            <person name="Hayashizaki Y."/>
        </authorList>
    </citation>
    <scope>NUCLEOTIDE SEQUENCE</scope>
    <source>
        <strain evidence="3">C57BL/6J</strain>
        <tissue evidence="3">Hypothalamus</tissue>
        <tissue evidence="2">Thymus</tissue>
    </source>
</reference>
<gene>
    <name evidence="4" type="primary">Gm20199</name>
</gene>
<dbReference type="AGR" id="MGI:5012384"/>
<sequence>MFFHLNCSVLISHSPDCCSAYNYNTLRKFLVSIHAITSCNNFSLKLLKDFFIFLWGLFIYLFSASLFA</sequence>
<reference evidence="3" key="4">
    <citation type="journal article" date="2001" name="Nature">
        <title>Functional annotation of a full-length mouse cDNA collection.</title>
        <authorList>
            <consortium name="The RIKEN Genome Exploration Research Group Phase II Team and the FANTOM Consortium"/>
        </authorList>
    </citation>
    <scope>NUCLEOTIDE SEQUENCE</scope>
    <source>
        <strain evidence="3">C57BL/6J</strain>
        <tissue evidence="3">Hypothalamus</tissue>
        <tissue evidence="2">Thymus</tissue>
    </source>
</reference>
<keyword evidence="1" id="KW-0812">Transmembrane</keyword>
<accession>Q3TRD5</accession>
<dbReference type="EMBL" id="AK163001">
    <property type="protein sequence ID" value="BAE37152.1"/>
    <property type="molecule type" value="mRNA"/>
</dbReference>
<reference evidence="3" key="5">
    <citation type="journal article" date="2002" name="Nature">
        <title>Analysis of the mouse transcriptome based on functional annotation of 60,770 full-length cDNAs.</title>
        <authorList>
            <consortium name="The FANTOM Consortium and the RIKEN Genome Exploration Research Group Phase I and II Team"/>
        </authorList>
    </citation>
    <scope>NUCLEOTIDE SEQUENCE</scope>
    <source>
        <strain evidence="3">C57BL/6J</strain>
        <tissue evidence="3">Hypothalamus</tissue>
        <tissue evidence="2">Thymus</tissue>
    </source>
</reference>
<reference evidence="3" key="8">
    <citation type="journal article" date="2005" name="Science">
        <title>Antisense Transcription in the Mammalian Transcriptome.</title>
        <authorList>
            <consortium name="RIKEN Genome Exploration Research Group and Genome Science Group (Genome Network Project Core Group) and the FANTOM Consortium"/>
        </authorList>
    </citation>
    <scope>NUCLEOTIDE SEQUENCE</scope>
    <source>
        <strain evidence="3">C57BL/6J</strain>
        <tissue evidence="3">Hypothalamus</tissue>
        <tissue evidence="2">Thymus</tissue>
    </source>
</reference>
<protein>
    <submittedName>
        <fullName evidence="3">Uncharacterized protein</fullName>
    </submittedName>
</protein>
<evidence type="ECO:0000256" key="1">
    <source>
        <dbReference type="SAM" id="Phobius"/>
    </source>
</evidence>
<dbReference type="MGI" id="MGI:5012384">
    <property type="gene designation" value="Gm20199"/>
</dbReference>
<reference evidence="3" key="2">
    <citation type="journal article" date="2000" name="Genome Res.">
        <title>Normalization and subtraction of cap-trapper-selected cDNAs to prepare full-length cDNA libraries for rapid discovery of new genes.</title>
        <authorList>
            <person name="Carninci P."/>
            <person name="Shibata Y."/>
            <person name="Hayatsu N."/>
            <person name="Sugahara Y."/>
            <person name="Shibata K."/>
            <person name="Itoh M."/>
            <person name="Konno H."/>
            <person name="Okazaki Y."/>
            <person name="Muramatsu M."/>
            <person name="Hayashizaki Y."/>
        </authorList>
    </citation>
    <scope>NUCLEOTIDE SEQUENCE</scope>
    <source>
        <strain evidence="3">C57BL/6J</strain>
        <tissue evidence="3">Hypothalamus</tissue>
        <tissue evidence="2">Thymus</tissue>
    </source>
</reference>
<dbReference type="EMBL" id="AK138089">
    <property type="protein sequence ID" value="BAE23550.1"/>
    <property type="molecule type" value="mRNA"/>
</dbReference>
<reference evidence="3" key="7">
    <citation type="journal article" date="2005" name="Science">
        <title>The Transcriptional Landscape of the Mammalian Genome.</title>
        <authorList>
            <consortium name="The FANTOM Consortium"/>
            <consortium name="Riken Genome Exploration Research Group and Genome Science Group (Genome Network Project Core Group)"/>
        </authorList>
    </citation>
    <scope>NUCLEOTIDE SEQUENCE</scope>
    <source>
        <strain evidence="3">C57BL/6J</strain>
        <tissue evidence="3">Hypothalamus</tissue>
        <tissue evidence="2">Thymus</tissue>
    </source>
</reference>
<dbReference type="EMBL" id="AK162872">
    <property type="protein sequence ID" value="BAE37095.1"/>
    <property type="molecule type" value="mRNA"/>
</dbReference>
<evidence type="ECO:0000313" key="2">
    <source>
        <dbReference type="EMBL" id="BAE23550.1"/>
    </source>
</evidence>
<evidence type="ECO:0000313" key="4">
    <source>
        <dbReference type="MGI" id="MGI:5012384"/>
    </source>
</evidence>
<keyword evidence="1" id="KW-0472">Membrane</keyword>
<organism evidence="3">
    <name type="scientific">Mus musculus</name>
    <name type="common">Mouse</name>
    <dbReference type="NCBI Taxonomy" id="10090"/>
    <lineage>
        <taxon>Eukaryota</taxon>
        <taxon>Metazoa</taxon>
        <taxon>Chordata</taxon>
        <taxon>Craniata</taxon>
        <taxon>Vertebrata</taxon>
        <taxon>Euteleostomi</taxon>
        <taxon>Mammalia</taxon>
        <taxon>Eutheria</taxon>
        <taxon>Euarchontoglires</taxon>
        <taxon>Glires</taxon>
        <taxon>Rodentia</taxon>
        <taxon>Myomorpha</taxon>
        <taxon>Muroidea</taxon>
        <taxon>Muridae</taxon>
        <taxon>Murinae</taxon>
        <taxon>Mus</taxon>
        <taxon>Mus</taxon>
    </lineage>
</organism>
<name>Q3TRD5_MOUSE</name>
<reference evidence="3" key="3">
    <citation type="journal article" date="2000" name="Genome Res.">
        <title>RIKEN integrated sequence analysis (RISA) system--384-format sequencing pipeline with 384 multicapillary sequencer.</title>
        <authorList>
            <person name="Shibata K."/>
            <person name="Itoh M."/>
            <person name="Aizawa K."/>
            <person name="Nagaoka S."/>
            <person name="Sasaki N."/>
            <person name="Carninci P."/>
            <person name="Konno H."/>
            <person name="Akiyama J."/>
            <person name="Nishi K."/>
            <person name="Kitsunai T."/>
            <person name="Tashiro H."/>
            <person name="Itoh M."/>
            <person name="Sumi N."/>
            <person name="Ishii Y."/>
            <person name="Nakamura S."/>
            <person name="Hazama M."/>
            <person name="Nishine T."/>
            <person name="Harada A."/>
            <person name="Yamamoto R."/>
            <person name="Matsumoto H."/>
            <person name="Sakaguchi S."/>
            <person name="Ikegami T."/>
            <person name="Kashiwagi K."/>
            <person name="Fujiwake S."/>
            <person name="Inoue K."/>
            <person name="Togawa Y."/>
            <person name="Izawa M."/>
            <person name="Ohara E."/>
            <person name="Watahiki M."/>
            <person name="Yoneda Y."/>
            <person name="Ishikawa T."/>
            <person name="Ozawa K."/>
            <person name="Tanaka T."/>
            <person name="Matsuura S."/>
            <person name="Kawai J."/>
            <person name="Okazaki Y."/>
            <person name="Muramatsu M."/>
            <person name="Inoue Y."/>
            <person name="Kira A."/>
            <person name="Hayashizaki Y."/>
        </authorList>
    </citation>
    <scope>NUCLEOTIDE SEQUENCE</scope>
    <source>
        <strain evidence="3">C57BL/6J</strain>
        <tissue evidence="3">Hypothalamus</tissue>
        <tissue evidence="2">Thymus</tissue>
    </source>
</reference>
<dbReference type="AlphaFoldDB" id="Q3TRD5"/>
<feature type="transmembrane region" description="Helical" evidence="1">
    <location>
        <begin position="50"/>
        <end position="67"/>
    </location>
</feature>
<reference evidence="3" key="1">
    <citation type="journal article" date="1999" name="Methods Enzymol.">
        <title>High-efficiency full-length cDNA cloning.</title>
        <authorList>
            <person name="Carninci P."/>
            <person name="Hayashizaki Y."/>
        </authorList>
    </citation>
    <scope>NUCLEOTIDE SEQUENCE</scope>
    <source>
        <strain evidence="3">C57BL/6J</strain>
        <tissue evidence="3">Hypothalamus</tissue>
        <tissue evidence="2">Thymus</tissue>
    </source>
</reference>
<keyword evidence="1" id="KW-1133">Transmembrane helix</keyword>
<evidence type="ECO:0000313" key="3">
    <source>
        <dbReference type="EMBL" id="BAE37095.1"/>
    </source>
</evidence>